<accession>A0A4R6UI62</accession>
<dbReference type="OrthoDB" id="6308034at2"/>
<name>A0A4R6UI62_9GAMM</name>
<evidence type="ECO:0000313" key="1">
    <source>
        <dbReference type="EMBL" id="TDQ44973.1"/>
    </source>
</evidence>
<dbReference type="AlphaFoldDB" id="A0A4R6UI62"/>
<organism evidence="1 2">
    <name type="scientific">Permianibacter aggregans</name>
    <dbReference type="NCBI Taxonomy" id="1510150"/>
    <lineage>
        <taxon>Bacteria</taxon>
        <taxon>Pseudomonadati</taxon>
        <taxon>Pseudomonadota</taxon>
        <taxon>Gammaproteobacteria</taxon>
        <taxon>Pseudomonadales</taxon>
        <taxon>Pseudomonadaceae</taxon>
        <taxon>Permianibacter</taxon>
    </lineage>
</organism>
<evidence type="ECO:0000313" key="2">
    <source>
        <dbReference type="Proteomes" id="UP000295375"/>
    </source>
</evidence>
<proteinExistence type="predicted"/>
<protein>
    <submittedName>
        <fullName evidence="1">Uncharacterized protein</fullName>
    </submittedName>
</protein>
<sequence>MATLTRIHSHLSRTKASRFSPLLGWLLLLGVATVLSGCTHTPLYHRLIMKGQVVSVDSETIVVCVGSKDGAEMGQVLDVVRYQFNAVSSEGDEQYIRVPVGKVKLQKIVNEHFARAVLISGEVHASDMVELP</sequence>
<dbReference type="EMBL" id="SNYM01000022">
    <property type="protein sequence ID" value="TDQ44973.1"/>
    <property type="molecule type" value="Genomic_DNA"/>
</dbReference>
<gene>
    <name evidence="1" type="ORF">EV696_12229</name>
</gene>
<comment type="caution">
    <text evidence="1">The sequence shown here is derived from an EMBL/GenBank/DDBJ whole genome shotgun (WGS) entry which is preliminary data.</text>
</comment>
<keyword evidence="2" id="KW-1185">Reference proteome</keyword>
<dbReference type="RefSeq" id="WP_133592974.1">
    <property type="nucleotide sequence ID" value="NZ_CP037953.1"/>
</dbReference>
<dbReference type="Proteomes" id="UP000295375">
    <property type="component" value="Unassembled WGS sequence"/>
</dbReference>
<reference evidence="1 2" key="1">
    <citation type="submission" date="2019-03" db="EMBL/GenBank/DDBJ databases">
        <title>Genomic Encyclopedia of Type Strains, Phase IV (KMG-IV): sequencing the most valuable type-strain genomes for metagenomic binning, comparative biology and taxonomic classification.</title>
        <authorList>
            <person name="Goeker M."/>
        </authorList>
    </citation>
    <scope>NUCLEOTIDE SEQUENCE [LARGE SCALE GENOMIC DNA]</scope>
    <source>
        <strain evidence="1 2">DSM 103792</strain>
    </source>
</reference>